<gene>
    <name evidence="1" type="ORF">WN51_09524</name>
</gene>
<sequence>MVIAKDFNHQDGGCNRERKELVNVSGGISIFMMCSSCAVFEVYRTKTKDLGVGFGIRAKVIGMATVLRYCSQETERNIRLIYSTIEKPKSTATELTWEKGRRLRISQLRLELFLFPAVESSMRAQRLGKNVLGTNFICTFIDIIV</sequence>
<keyword evidence="2" id="KW-1185">Reference proteome</keyword>
<evidence type="ECO:0000313" key="1">
    <source>
        <dbReference type="EMBL" id="KOX78165.1"/>
    </source>
</evidence>
<dbReference type="Proteomes" id="UP000053105">
    <property type="component" value="Unassembled WGS sequence"/>
</dbReference>
<proteinExistence type="predicted"/>
<organism evidence="1 2">
    <name type="scientific">Melipona quadrifasciata</name>
    <dbReference type="NCBI Taxonomy" id="166423"/>
    <lineage>
        <taxon>Eukaryota</taxon>
        <taxon>Metazoa</taxon>
        <taxon>Ecdysozoa</taxon>
        <taxon>Arthropoda</taxon>
        <taxon>Hexapoda</taxon>
        <taxon>Insecta</taxon>
        <taxon>Pterygota</taxon>
        <taxon>Neoptera</taxon>
        <taxon>Endopterygota</taxon>
        <taxon>Hymenoptera</taxon>
        <taxon>Apocrita</taxon>
        <taxon>Aculeata</taxon>
        <taxon>Apoidea</taxon>
        <taxon>Anthophila</taxon>
        <taxon>Apidae</taxon>
        <taxon>Melipona</taxon>
    </lineage>
</organism>
<name>A0A0M9A6D5_9HYME</name>
<protein>
    <submittedName>
        <fullName evidence="1">Uncharacterized protein</fullName>
    </submittedName>
</protein>
<reference evidence="1 2" key="1">
    <citation type="submission" date="2015-07" db="EMBL/GenBank/DDBJ databases">
        <title>The genome of Melipona quadrifasciata.</title>
        <authorList>
            <person name="Pan H."/>
            <person name="Kapheim K."/>
        </authorList>
    </citation>
    <scope>NUCLEOTIDE SEQUENCE [LARGE SCALE GENOMIC DNA]</scope>
    <source>
        <strain evidence="1">0111107301</strain>
        <tissue evidence="1">Whole body</tissue>
    </source>
</reference>
<accession>A0A0M9A6D5</accession>
<dbReference type="EMBL" id="KQ435726">
    <property type="protein sequence ID" value="KOX78165.1"/>
    <property type="molecule type" value="Genomic_DNA"/>
</dbReference>
<dbReference type="AlphaFoldDB" id="A0A0M9A6D5"/>
<evidence type="ECO:0000313" key="2">
    <source>
        <dbReference type="Proteomes" id="UP000053105"/>
    </source>
</evidence>